<comment type="similarity">
    <text evidence="1">Belongs to the bacterial solute-binding protein 8 family.</text>
</comment>
<dbReference type="Gene3D" id="3.40.50.1980">
    <property type="entry name" value="Nitrogenase molybdenum iron protein domain"/>
    <property type="match status" value="2"/>
</dbReference>
<dbReference type="SUPFAM" id="SSF53807">
    <property type="entry name" value="Helical backbone' metal receptor"/>
    <property type="match status" value="1"/>
</dbReference>
<feature type="signal peptide" evidence="4">
    <location>
        <begin position="1"/>
        <end position="19"/>
    </location>
</feature>
<dbReference type="RefSeq" id="WP_103082209.1">
    <property type="nucleotide sequence ID" value="NZ_CP021850.1"/>
</dbReference>
<evidence type="ECO:0000256" key="4">
    <source>
        <dbReference type="SAM" id="SignalP"/>
    </source>
</evidence>
<dbReference type="PROSITE" id="PS51257">
    <property type="entry name" value="PROKAR_LIPOPROTEIN"/>
    <property type="match status" value="1"/>
</dbReference>
<name>A0A2K2FB48_9CLOT</name>
<keyword evidence="7" id="KW-1185">Reference proteome</keyword>
<organism evidence="6 7">
    <name type="scientific">Clostridium thermosuccinogenes</name>
    <dbReference type="NCBI Taxonomy" id="84032"/>
    <lineage>
        <taxon>Bacteria</taxon>
        <taxon>Bacillati</taxon>
        <taxon>Bacillota</taxon>
        <taxon>Clostridia</taxon>
        <taxon>Eubacteriales</taxon>
        <taxon>Clostridiaceae</taxon>
        <taxon>Clostridium</taxon>
    </lineage>
</organism>
<sequence length="352" mass="38560">MKRIISLLIVIMMTVGIVAGCGQNAGNGTMNEKSSESSVAPENTGESQDGSDQSAGTAENQEEAVTDEFPLTVKDAGGFEMTIEKKPEKIASLTLGTDEMLLSLVDSSRIVALSSMADMEGTSNIVEEAKAFPNKISSQSLETIISLSPDLLFASSWTDVNLLEQLRDAGIVVYCYESPNSIDQQKDTIREIAKLVGEKEKGEELIAWMDQKLKEVEDKIKSLKEDEKLSALYYDSSTYTYGKNTSFDDVVTRAGMRNVVSEAGLDGWPQISKEEIVKLNPDVIIVPSVSWTEQTPEAFAEELRKDPGLKEVSAVKNNRVFIISDAHRSAISQYIVYGVEDLAKAAYPDLFK</sequence>
<gene>
    <name evidence="6" type="ORF">CDQ84_13240</name>
</gene>
<reference evidence="6 7" key="1">
    <citation type="submission" date="2017-06" db="EMBL/GenBank/DDBJ databases">
        <title>Investigating the central metabolism of Clostridium thermosuccinogenes.</title>
        <authorList>
            <person name="Koendjbiharie J.G."/>
            <person name="van Kranenburg R."/>
        </authorList>
    </citation>
    <scope>NUCLEOTIDE SEQUENCE [LARGE SCALE GENOMIC DNA]</scope>
    <source>
        <strain evidence="6 7">DSM 5806</strain>
    </source>
</reference>
<evidence type="ECO:0000313" key="6">
    <source>
        <dbReference type="EMBL" id="PNT97411.1"/>
    </source>
</evidence>
<dbReference type="NCBIfam" id="NF038402">
    <property type="entry name" value="TroA_like"/>
    <property type="match status" value="1"/>
</dbReference>
<dbReference type="AlphaFoldDB" id="A0A2K2FB48"/>
<dbReference type="Pfam" id="PF01497">
    <property type="entry name" value="Peripla_BP_2"/>
    <property type="match status" value="1"/>
</dbReference>
<comment type="caution">
    <text evidence="6">The sequence shown here is derived from an EMBL/GenBank/DDBJ whole genome shotgun (WGS) entry which is preliminary data.</text>
</comment>
<keyword evidence="2 4" id="KW-0732">Signal</keyword>
<feature type="domain" description="Fe/B12 periplasmic-binding" evidence="5">
    <location>
        <begin position="89"/>
        <end position="350"/>
    </location>
</feature>
<dbReference type="InterPro" id="IPR002491">
    <property type="entry name" value="ABC_transptr_periplasmic_BD"/>
</dbReference>
<feature type="chain" id="PRO_5038903755" description="Fe/B12 periplasmic-binding domain-containing protein" evidence="4">
    <location>
        <begin position="20"/>
        <end position="352"/>
    </location>
</feature>
<dbReference type="EMBL" id="NIOJ01000037">
    <property type="protein sequence ID" value="PNT97411.1"/>
    <property type="molecule type" value="Genomic_DNA"/>
</dbReference>
<dbReference type="OrthoDB" id="9816357at2"/>
<evidence type="ECO:0000256" key="1">
    <source>
        <dbReference type="ARBA" id="ARBA00008814"/>
    </source>
</evidence>
<dbReference type="PANTHER" id="PTHR30535">
    <property type="entry name" value="VITAMIN B12-BINDING PROTEIN"/>
    <property type="match status" value="1"/>
</dbReference>
<evidence type="ECO:0000313" key="7">
    <source>
        <dbReference type="Proteomes" id="UP000236151"/>
    </source>
</evidence>
<evidence type="ECO:0000256" key="2">
    <source>
        <dbReference type="ARBA" id="ARBA00022729"/>
    </source>
</evidence>
<evidence type="ECO:0000256" key="3">
    <source>
        <dbReference type="SAM" id="MobiDB-lite"/>
    </source>
</evidence>
<proteinExistence type="inferred from homology"/>
<protein>
    <recommendedName>
        <fullName evidence="5">Fe/B12 periplasmic-binding domain-containing protein</fullName>
    </recommendedName>
</protein>
<dbReference type="KEGG" id="cthd:CDO33_20045"/>
<dbReference type="Proteomes" id="UP000236151">
    <property type="component" value="Unassembled WGS sequence"/>
</dbReference>
<dbReference type="PROSITE" id="PS50983">
    <property type="entry name" value="FE_B12_PBP"/>
    <property type="match status" value="1"/>
</dbReference>
<dbReference type="InterPro" id="IPR050902">
    <property type="entry name" value="ABC_Transporter_SBP"/>
</dbReference>
<dbReference type="InterPro" id="IPR054828">
    <property type="entry name" value="Vit_B12_bind_prot"/>
</dbReference>
<dbReference type="GO" id="GO:0071281">
    <property type="term" value="P:cellular response to iron ion"/>
    <property type="evidence" value="ECO:0007669"/>
    <property type="project" value="TreeGrafter"/>
</dbReference>
<accession>A0A2K2FB48</accession>
<feature type="region of interest" description="Disordered" evidence="3">
    <location>
        <begin position="28"/>
        <end position="69"/>
    </location>
</feature>
<feature type="compositionally biased region" description="Polar residues" evidence="3">
    <location>
        <begin position="28"/>
        <end position="59"/>
    </location>
</feature>
<dbReference type="PANTHER" id="PTHR30535:SF34">
    <property type="entry name" value="MOLYBDATE-BINDING PROTEIN MOLA"/>
    <property type="match status" value="1"/>
</dbReference>
<evidence type="ECO:0000259" key="5">
    <source>
        <dbReference type="PROSITE" id="PS50983"/>
    </source>
</evidence>